<evidence type="ECO:0000313" key="2">
    <source>
        <dbReference type="Proteomes" id="UP000190834"/>
    </source>
</evidence>
<keyword evidence="1" id="KW-0282">Flagellum</keyword>
<evidence type="ECO:0000313" key="1">
    <source>
        <dbReference type="EMBL" id="SJZ65881.1"/>
    </source>
</evidence>
<dbReference type="Proteomes" id="UP000190834">
    <property type="component" value="Unassembled WGS sequence"/>
</dbReference>
<dbReference type="GeneID" id="70583070"/>
<sequence>MQMTLQVLCDINHQIKEKLMVDEINTEEIIVLVDKRETLLGELLSYIASNPQFAQSAEWQSAILETQHLVELMQRKTQSIGQALHKYRYGNKSVQQYKKFL</sequence>
<protein>
    <submittedName>
        <fullName evidence="1">Flagellar rod protein FlaI</fullName>
    </submittedName>
</protein>
<reference evidence="2" key="1">
    <citation type="submission" date="2017-02" db="EMBL/GenBank/DDBJ databases">
        <authorList>
            <person name="Varghese N."/>
            <person name="Submissions S."/>
        </authorList>
    </citation>
    <scope>NUCLEOTIDE SEQUENCE [LARGE SCALE GENOMIC DNA]</scope>
    <source>
        <strain evidence="2">DSM 19608</strain>
    </source>
</reference>
<name>A0A1T4MG96_VIBCI</name>
<keyword evidence="1" id="KW-0969">Cilium</keyword>
<gene>
    <name evidence="1" type="ORF">SAMN02745782_00968</name>
</gene>
<keyword evidence="2" id="KW-1185">Reference proteome</keyword>
<dbReference type="EMBL" id="FUXB01000004">
    <property type="protein sequence ID" value="SJZ65881.1"/>
    <property type="molecule type" value="Genomic_DNA"/>
</dbReference>
<dbReference type="STRING" id="1123491.SAMN02745782_00968"/>
<accession>A0A1T4MG96</accession>
<dbReference type="OrthoDB" id="5905433at2"/>
<keyword evidence="1" id="KW-0966">Cell projection</keyword>
<proteinExistence type="predicted"/>
<dbReference type="RefSeq" id="WP_078925350.1">
    <property type="nucleotide sequence ID" value="NZ_FUXB01000004.1"/>
</dbReference>
<dbReference type="AlphaFoldDB" id="A0A1T4MG96"/>
<organism evidence="1 2">
    <name type="scientific">Vibrio cincinnatiensis DSM 19608</name>
    <dbReference type="NCBI Taxonomy" id="1123491"/>
    <lineage>
        <taxon>Bacteria</taxon>
        <taxon>Pseudomonadati</taxon>
        <taxon>Pseudomonadota</taxon>
        <taxon>Gammaproteobacteria</taxon>
        <taxon>Vibrionales</taxon>
        <taxon>Vibrionaceae</taxon>
        <taxon>Vibrio</taxon>
    </lineage>
</organism>